<reference evidence="2 3" key="1">
    <citation type="submission" date="2020-08" db="EMBL/GenBank/DDBJ databases">
        <title>Sequencing the genomes of 1000 actinobacteria strains.</title>
        <authorList>
            <person name="Klenk H.-P."/>
        </authorList>
    </citation>
    <scope>NUCLEOTIDE SEQUENCE [LARGE SCALE GENOMIC DNA]</scope>
    <source>
        <strain evidence="2 3">DSM 45362</strain>
    </source>
</reference>
<keyword evidence="3" id="KW-1185">Reference proteome</keyword>
<dbReference type="GO" id="GO:0016491">
    <property type="term" value="F:oxidoreductase activity"/>
    <property type="evidence" value="ECO:0007669"/>
    <property type="project" value="InterPro"/>
</dbReference>
<proteinExistence type="predicted"/>
<evidence type="ECO:0000313" key="2">
    <source>
        <dbReference type="EMBL" id="MBB5874408.1"/>
    </source>
</evidence>
<dbReference type="InterPro" id="IPR011032">
    <property type="entry name" value="GroES-like_sf"/>
</dbReference>
<sequence>MRAIVYDTYGTPGVLRLAEVPTPVPAAGEVLIRVRASTVGPADCAARQADPAYSRMVFGLFSPRKPILGSDLAGEVAALGAGVTGFAVGDRVLAATGAAFGTHAEYALLPQVAVVPTPDGLGDADAAALIGGGLTALPFLRDHGRLRDGQRILINGASGAVGTAAVQLAKHFGASVTAVCSTTNLDLVRSLGADEVIDHTREDFTRLGGGFDVVFDAVGKSSFARCRGLLKPGGAYLTTVPSPAALLQTLWTPRFGRKRVVLAFTGLRSPAVMAEDLAVLTGLAAAGRLRAVIDRSYPLEQVADAHRYVDTGRKRGAVVVTV</sequence>
<dbReference type="PANTHER" id="PTHR44013">
    <property type="entry name" value="ZINC-TYPE ALCOHOL DEHYDROGENASE-LIKE PROTEIN C16A3.02C"/>
    <property type="match status" value="1"/>
</dbReference>
<organism evidence="2 3">
    <name type="scientific">Allocatelliglobosispora scoriae</name>
    <dbReference type="NCBI Taxonomy" id="643052"/>
    <lineage>
        <taxon>Bacteria</taxon>
        <taxon>Bacillati</taxon>
        <taxon>Actinomycetota</taxon>
        <taxon>Actinomycetes</taxon>
        <taxon>Micromonosporales</taxon>
        <taxon>Micromonosporaceae</taxon>
        <taxon>Allocatelliglobosispora</taxon>
    </lineage>
</organism>
<gene>
    <name evidence="2" type="ORF">F4553_007842</name>
</gene>
<dbReference type="InterPro" id="IPR052733">
    <property type="entry name" value="Chloroplast_QOR"/>
</dbReference>
<dbReference type="Proteomes" id="UP000587527">
    <property type="component" value="Unassembled WGS sequence"/>
</dbReference>
<dbReference type="InterPro" id="IPR036291">
    <property type="entry name" value="NAD(P)-bd_dom_sf"/>
</dbReference>
<dbReference type="Gene3D" id="3.90.180.10">
    <property type="entry name" value="Medium-chain alcohol dehydrogenases, catalytic domain"/>
    <property type="match status" value="1"/>
</dbReference>
<name>A0A841C3R9_9ACTN</name>
<dbReference type="SMART" id="SM00829">
    <property type="entry name" value="PKS_ER"/>
    <property type="match status" value="1"/>
</dbReference>
<dbReference type="PANTHER" id="PTHR44013:SF1">
    <property type="entry name" value="ZINC-TYPE ALCOHOL DEHYDROGENASE-LIKE PROTEIN C16A3.02C"/>
    <property type="match status" value="1"/>
</dbReference>
<dbReference type="EMBL" id="JACHMN010000003">
    <property type="protein sequence ID" value="MBB5874408.1"/>
    <property type="molecule type" value="Genomic_DNA"/>
</dbReference>
<accession>A0A841C3R9</accession>
<dbReference type="Pfam" id="PF08240">
    <property type="entry name" value="ADH_N"/>
    <property type="match status" value="1"/>
</dbReference>
<dbReference type="SUPFAM" id="SSF51735">
    <property type="entry name" value="NAD(P)-binding Rossmann-fold domains"/>
    <property type="match status" value="1"/>
</dbReference>
<dbReference type="InterPro" id="IPR020843">
    <property type="entry name" value="ER"/>
</dbReference>
<dbReference type="Pfam" id="PF13602">
    <property type="entry name" value="ADH_zinc_N_2"/>
    <property type="match status" value="1"/>
</dbReference>
<dbReference type="InterPro" id="IPR013154">
    <property type="entry name" value="ADH-like_N"/>
</dbReference>
<dbReference type="SUPFAM" id="SSF50129">
    <property type="entry name" value="GroES-like"/>
    <property type="match status" value="1"/>
</dbReference>
<dbReference type="RefSeq" id="WP_184846524.1">
    <property type="nucleotide sequence ID" value="NZ_JACHMN010000003.1"/>
</dbReference>
<dbReference type="AlphaFoldDB" id="A0A841C3R9"/>
<dbReference type="CDD" id="cd08267">
    <property type="entry name" value="MDR1"/>
    <property type="match status" value="1"/>
</dbReference>
<comment type="caution">
    <text evidence="2">The sequence shown here is derived from an EMBL/GenBank/DDBJ whole genome shotgun (WGS) entry which is preliminary data.</text>
</comment>
<evidence type="ECO:0000259" key="1">
    <source>
        <dbReference type="SMART" id="SM00829"/>
    </source>
</evidence>
<feature type="domain" description="Enoyl reductase (ER)" evidence="1">
    <location>
        <begin position="10"/>
        <end position="320"/>
    </location>
</feature>
<dbReference type="Gene3D" id="3.40.50.720">
    <property type="entry name" value="NAD(P)-binding Rossmann-like Domain"/>
    <property type="match status" value="1"/>
</dbReference>
<protein>
    <submittedName>
        <fullName evidence="2">NADPH:quinone reductase-like Zn-dependent oxidoreductase</fullName>
    </submittedName>
</protein>
<evidence type="ECO:0000313" key="3">
    <source>
        <dbReference type="Proteomes" id="UP000587527"/>
    </source>
</evidence>